<accession>A0A395I021</accession>
<feature type="signal peptide" evidence="1">
    <location>
        <begin position="1"/>
        <end position="19"/>
    </location>
</feature>
<feature type="domain" description="WSC" evidence="2">
    <location>
        <begin position="20"/>
        <end position="108"/>
    </location>
</feature>
<dbReference type="STRING" id="1450537.A0A395I021"/>
<dbReference type="EMBL" id="KZ824279">
    <property type="protein sequence ID" value="RAL13400.1"/>
    <property type="molecule type" value="Genomic_DNA"/>
</dbReference>
<dbReference type="InterPro" id="IPR002889">
    <property type="entry name" value="WSC_carb-bd"/>
</dbReference>
<dbReference type="Proteomes" id="UP000248961">
    <property type="component" value="Unassembled WGS sequence"/>
</dbReference>
<dbReference type="OrthoDB" id="2019572at2759"/>
<evidence type="ECO:0000313" key="4">
    <source>
        <dbReference type="Proteomes" id="UP000248961"/>
    </source>
</evidence>
<name>A0A395I021_ASPHC</name>
<evidence type="ECO:0000259" key="2">
    <source>
        <dbReference type="PROSITE" id="PS51212"/>
    </source>
</evidence>
<reference evidence="3 4" key="1">
    <citation type="submission" date="2018-02" db="EMBL/GenBank/DDBJ databases">
        <title>The genomes of Aspergillus section Nigri reveals drivers in fungal speciation.</title>
        <authorList>
            <consortium name="DOE Joint Genome Institute"/>
            <person name="Vesth T.C."/>
            <person name="Nybo J."/>
            <person name="Theobald S."/>
            <person name="Brandl J."/>
            <person name="Frisvad J.C."/>
            <person name="Nielsen K.F."/>
            <person name="Lyhne E.K."/>
            <person name="Kogle M.E."/>
            <person name="Kuo A."/>
            <person name="Riley R."/>
            <person name="Clum A."/>
            <person name="Nolan M."/>
            <person name="Lipzen A."/>
            <person name="Salamov A."/>
            <person name="Henrissat B."/>
            <person name="Wiebenga A."/>
            <person name="De vries R.P."/>
            <person name="Grigoriev I.V."/>
            <person name="Mortensen U.H."/>
            <person name="Andersen M.R."/>
            <person name="Baker S.E."/>
        </authorList>
    </citation>
    <scope>NUCLEOTIDE SEQUENCE [LARGE SCALE GENOMIC DNA]</scope>
    <source>
        <strain evidence="3 4">CBS 101889</strain>
    </source>
</reference>
<dbReference type="Pfam" id="PF01822">
    <property type="entry name" value="WSC"/>
    <property type="match status" value="1"/>
</dbReference>
<dbReference type="SMART" id="SM00321">
    <property type="entry name" value="WSC"/>
    <property type="match status" value="1"/>
</dbReference>
<feature type="chain" id="PRO_5017458164" description="WSC domain-containing protein" evidence="1">
    <location>
        <begin position="20"/>
        <end position="190"/>
    </location>
</feature>
<evidence type="ECO:0000313" key="3">
    <source>
        <dbReference type="EMBL" id="RAL13400.1"/>
    </source>
</evidence>
<keyword evidence="4" id="KW-1185">Reference proteome</keyword>
<dbReference type="VEuPathDB" id="FungiDB:BO97DRAFT_442429"/>
<dbReference type="RefSeq" id="XP_025552554.1">
    <property type="nucleotide sequence ID" value="XM_025698257.1"/>
</dbReference>
<evidence type="ECO:0000256" key="1">
    <source>
        <dbReference type="SAM" id="SignalP"/>
    </source>
</evidence>
<organism evidence="3 4">
    <name type="scientific">Aspergillus homomorphus (strain CBS 101889)</name>
    <dbReference type="NCBI Taxonomy" id="1450537"/>
    <lineage>
        <taxon>Eukaryota</taxon>
        <taxon>Fungi</taxon>
        <taxon>Dikarya</taxon>
        <taxon>Ascomycota</taxon>
        <taxon>Pezizomycotina</taxon>
        <taxon>Eurotiomycetes</taxon>
        <taxon>Eurotiomycetidae</taxon>
        <taxon>Eurotiales</taxon>
        <taxon>Aspergillaceae</taxon>
        <taxon>Aspergillus</taxon>
        <taxon>Aspergillus subgen. Circumdati</taxon>
    </lineage>
</organism>
<gene>
    <name evidence="3" type="ORF">BO97DRAFT_442429</name>
</gene>
<keyword evidence="1" id="KW-0732">Signal</keyword>
<dbReference type="GeneID" id="37202546"/>
<dbReference type="PROSITE" id="PS51212">
    <property type="entry name" value="WSC"/>
    <property type="match status" value="1"/>
</dbReference>
<sequence length="190" mass="19323">MKTASYAVLGALALPITLAQTGRSGCYTSIGDMEKVGTSVFQSTGSCMNMCGKADGYYYAIKGEDCWCGKQPPAFETVTNDRACNLQCPGYPHDYCGGNGVYSVGEMPGDHPSESSGGSTTTASAVLTTKPKPTTTQASSAGVSVVPSASAGTIAASSSAVSTPSNTPLASAVPANSTSGANRRFRMLFI</sequence>
<dbReference type="AlphaFoldDB" id="A0A395I021"/>
<proteinExistence type="predicted"/>
<protein>
    <recommendedName>
        <fullName evidence="2">WSC domain-containing protein</fullName>
    </recommendedName>
</protein>